<dbReference type="InterPro" id="IPR029024">
    <property type="entry name" value="TerB-like"/>
</dbReference>
<organism evidence="2 3">
    <name type="scientific">Azorhizobium caulinodans (strain ATCC 43989 / DSM 5975 / JCM 20966 / LMG 6465 / NBRC 14845 / NCIMB 13405 / ORS 571)</name>
    <dbReference type="NCBI Taxonomy" id="438753"/>
    <lineage>
        <taxon>Bacteria</taxon>
        <taxon>Pseudomonadati</taxon>
        <taxon>Pseudomonadota</taxon>
        <taxon>Alphaproteobacteria</taxon>
        <taxon>Hyphomicrobiales</taxon>
        <taxon>Xanthobacteraceae</taxon>
        <taxon>Azorhizobium</taxon>
    </lineage>
</organism>
<dbReference type="RefSeq" id="WP_012172227.1">
    <property type="nucleotide sequence ID" value="NC_009937.1"/>
</dbReference>
<reference evidence="3" key="2">
    <citation type="submission" date="2007-04" db="EMBL/GenBank/DDBJ databases">
        <title>Complete genome sequence of the nitrogen-fixing bacterium Azorhizobium caulinodans ORS571.</title>
        <authorList>
            <person name="Lee K.B."/>
            <person name="Backer P.D."/>
            <person name="Aono T."/>
            <person name="Liu C.T."/>
            <person name="Suzuki S."/>
            <person name="Suzuki T."/>
            <person name="Kaneko T."/>
            <person name="Yamada M."/>
            <person name="Tabata S."/>
            <person name="Kupfer D.M."/>
            <person name="Najar F.Z."/>
            <person name="Wiley G.B."/>
            <person name="Roe B."/>
            <person name="Binnewies T."/>
            <person name="Ussery D."/>
            <person name="Vereecke D."/>
            <person name="Gevers D."/>
            <person name="Holsters M."/>
            <person name="Oyaizu H."/>
        </authorList>
    </citation>
    <scope>NUCLEOTIDE SEQUENCE [LARGE SCALE GENOMIC DNA]</scope>
    <source>
        <strain evidence="3">ATCC 43989 / DSM 5975 / JCM 20966 / LMG 6465 / NBRC 14845 / NCIMB 13405 / ORS 571</strain>
    </source>
</reference>
<gene>
    <name evidence="2" type="ordered locus">AZC_3704</name>
</gene>
<reference evidence="2 3" key="3">
    <citation type="journal article" date="2008" name="BMC Genomics">
        <title>The genome of the versatile nitrogen fixer Azorhizobium caulinodans ORS571.</title>
        <authorList>
            <person name="Lee KB."/>
            <person name="Backer P.D."/>
            <person name="Aono T."/>
            <person name="Liu CT."/>
            <person name="Suzuki S."/>
            <person name="Suzuki T."/>
            <person name="Kaneko T."/>
            <person name="Yamada M."/>
            <person name="Tabata S."/>
            <person name="Kupfer D.M."/>
            <person name="Najar F.Z."/>
            <person name="Wiley G.B."/>
            <person name="Roe B."/>
            <person name="Binnewies T.T."/>
            <person name="Ussery D.W."/>
            <person name="D'Haeze W."/>
            <person name="Herder J.D."/>
            <person name="Gevers D."/>
            <person name="Vereecke D."/>
            <person name="Holsters M."/>
            <person name="Oyaizu H."/>
        </authorList>
    </citation>
    <scope>NUCLEOTIDE SEQUENCE [LARGE SCALE GENOMIC DNA]</scope>
    <source>
        <strain evidence="3">ATCC 43989 / DSM 5975 / JCM 20966 / LMG 6465 / NBRC 14845 / NCIMB 13405 / ORS 571</strain>
    </source>
</reference>
<feature type="domain" description="Co-chaperone DjlA N-terminal" evidence="1">
    <location>
        <begin position="61"/>
        <end position="149"/>
    </location>
</feature>
<dbReference type="SUPFAM" id="SSF158682">
    <property type="entry name" value="TerB-like"/>
    <property type="match status" value="1"/>
</dbReference>
<dbReference type="eggNOG" id="ENOG5033V74">
    <property type="taxonomic scope" value="Bacteria"/>
</dbReference>
<evidence type="ECO:0000259" key="1">
    <source>
        <dbReference type="Pfam" id="PF05099"/>
    </source>
</evidence>
<accession>A8IN51</accession>
<reference evidence="2 3" key="1">
    <citation type="journal article" date="2007" name="Appl. Environ. Microbiol.">
        <title>Rhizobial factors required for stem nodule maturation and maintenance in Sesbania rostrata-Azorhizobium caulinodans ORS571 symbiosis.</title>
        <authorList>
            <person name="Suzuki S."/>
            <person name="Aono T."/>
            <person name="Lee KB."/>
            <person name="Suzuki T."/>
            <person name="Liu CT."/>
            <person name="Miwa H."/>
            <person name="Wakao S."/>
            <person name="Iki T."/>
            <person name="Oyaizu H."/>
        </authorList>
    </citation>
    <scope>NUCLEOTIDE SEQUENCE [LARGE SCALE GENOMIC DNA]</scope>
    <source>
        <strain evidence="3">ATCC 43989 / DSM 5975 / JCM 20966 / LMG 6465 / NBRC 14845 / NCIMB 13405 / ORS 571</strain>
    </source>
</reference>
<evidence type="ECO:0000313" key="3">
    <source>
        <dbReference type="Proteomes" id="UP000000270"/>
    </source>
</evidence>
<dbReference type="Proteomes" id="UP000000270">
    <property type="component" value="Chromosome"/>
</dbReference>
<dbReference type="KEGG" id="azc:AZC_3704"/>
<dbReference type="AlphaFoldDB" id="A8IN51"/>
<sequence length="182" mass="20111">MPLLLGLLGLLAAGLFWVLYMHRTVKGLQEVDRDTKGVQRRAVSAIRNIVGTPLERVRDARLAAVILMIQIVRTGSPVTASEKTKILEFMEDPLAFENISAAFEQARGYTQQRFPFSQVSDPLIPLLRSRLSVDERMELITMLTQVASAHSAPSELQREGIARLKNRLLAGEKGTSRGAAAM</sequence>
<dbReference type="InterPro" id="IPR007791">
    <property type="entry name" value="DjlA_N"/>
</dbReference>
<keyword evidence="3" id="KW-1185">Reference proteome</keyword>
<name>A8IN51_AZOC5</name>
<evidence type="ECO:0000313" key="2">
    <source>
        <dbReference type="EMBL" id="BAF89702.1"/>
    </source>
</evidence>
<reference evidence="2 3" key="5">
    <citation type="journal article" date="2010" name="Appl. Environ. Microbiol.">
        <title>phrR-like gene praR of Azorhizobium caulinodans ORS571 is essential for symbiosis with Sesbania rostrata and is involved in expression of reb genes.</title>
        <authorList>
            <person name="Akiba N."/>
            <person name="Aono T."/>
            <person name="Toyazaki H."/>
            <person name="Sato S."/>
            <person name="Oyaizu H."/>
        </authorList>
    </citation>
    <scope>NUCLEOTIDE SEQUENCE [LARGE SCALE GENOMIC DNA]</scope>
    <source>
        <strain evidence="3">ATCC 43989 / DSM 5975 / JCM 20966 / LMG 6465 / NBRC 14845 / NCIMB 13405 / ORS 571</strain>
    </source>
</reference>
<reference evidence="2 3" key="6">
    <citation type="journal article" date="2011" name="Appl. Environ. Microbiol.">
        <title>Involvement of the azorhizobial chromosome partition gene (parA) in the onset of bacteroid differentiation during Sesbania rostrata stem nodule development.</title>
        <authorList>
            <person name="Liu CT."/>
            <person name="Lee KB."/>
            <person name="Wang YS."/>
            <person name="Peng MH."/>
            <person name="Lee KT."/>
            <person name="Suzuki S."/>
            <person name="Suzuki T."/>
            <person name="Oyaizu H."/>
        </authorList>
    </citation>
    <scope>NUCLEOTIDE SEQUENCE [LARGE SCALE GENOMIC DNA]</scope>
    <source>
        <strain evidence="3">ATCC 43989 / DSM 5975 / JCM 20966 / LMG 6465 / NBRC 14845 / NCIMB 13405 / ORS 571</strain>
    </source>
</reference>
<dbReference type="Pfam" id="PF05099">
    <property type="entry name" value="TerB"/>
    <property type="match status" value="1"/>
</dbReference>
<dbReference type="HOGENOM" id="CLU_1466582_0_0_5"/>
<protein>
    <recommendedName>
        <fullName evidence="1">Co-chaperone DjlA N-terminal domain-containing protein</fullName>
    </recommendedName>
</protein>
<dbReference type="CDD" id="cd07177">
    <property type="entry name" value="terB_like"/>
    <property type="match status" value="1"/>
</dbReference>
<dbReference type="EMBL" id="AP009384">
    <property type="protein sequence ID" value="BAF89702.1"/>
    <property type="molecule type" value="Genomic_DNA"/>
</dbReference>
<reference evidence="2 3" key="4">
    <citation type="journal article" date="2009" name="Appl. Environ. Microbiol.">
        <title>Comparative genome-wide transcriptional profiling of Azorhizobium caulinodans ORS571 grown under free-living and symbiotic conditions.</title>
        <authorList>
            <person name="Tsukada S."/>
            <person name="Aono T."/>
            <person name="Akiba N."/>
            <person name="Lee KB."/>
            <person name="Liu CT."/>
            <person name="Toyazaki H."/>
            <person name="Oyaizu H."/>
        </authorList>
    </citation>
    <scope>NUCLEOTIDE SEQUENCE [LARGE SCALE GENOMIC DNA]</scope>
    <source>
        <strain evidence="3">ATCC 43989 / DSM 5975 / JCM 20966 / LMG 6465 / NBRC 14845 / NCIMB 13405 / ORS 571</strain>
    </source>
</reference>
<proteinExistence type="predicted"/>